<dbReference type="AlphaFoldDB" id="A0LEC2"/>
<sequence>MKSVFEKVSDLVKQAGYFGLQNALVSVAWLKKLAKIRLRKFRKCSARKELDKAGARLGSEVYSLYKQGQTDWSDNAMVKQFLKVVEDAESGMFRFDEDVERIKEGFQKRKQELVERYTLRRAQTGREDSED</sequence>
<dbReference type="Proteomes" id="UP000001784">
    <property type="component" value="Chromosome"/>
</dbReference>
<protein>
    <submittedName>
        <fullName evidence="1">Uncharacterized protein</fullName>
    </submittedName>
</protein>
<dbReference type="EMBL" id="CP000478">
    <property type="protein sequence ID" value="ABK15774.1"/>
    <property type="molecule type" value="Genomic_DNA"/>
</dbReference>
<dbReference type="STRING" id="335543.Sfum_0071"/>
<evidence type="ECO:0000313" key="1">
    <source>
        <dbReference type="EMBL" id="ABK15774.1"/>
    </source>
</evidence>
<organism evidence="1 2">
    <name type="scientific">Syntrophobacter fumaroxidans (strain DSM 10017 / MPOB)</name>
    <dbReference type="NCBI Taxonomy" id="335543"/>
    <lineage>
        <taxon>Bacteria</taxon>
        <taxon>Pseudomonadati</taxon>
        <taxon>Thermodesulfobacteriota</taxon>
        <taxon>Syntrophobacteria</taxon>
        <taxon>Syntrophobacterales</taxon>
        <taxon>Syntrophobacteraceae</taxon>
        <taxon>Syntrophobacter</taxon>
    </lineage>
</organism>
<keyword evidence="2" id="KW-1185">Reference proteome</keyword>
<name>A0LEC2_SYNFM</name>
<proteinExistence type="predicted"/>
<reference evidence="1 2" key="1">
    <citation type="submission" date="2006-10" db="EMBL/GenBank/DDBJ databases">
        <title>Complete sequence of Syntrophobacter fumaroxidans MPOB.</title>
        <authorList>
            <consortium name="US DOE Joint Genome Institute"/>
            <person name="Copeland A."/>
            <person name="Lucas S."/>
            <person name="Lapidus A."/>
            <person name="Barry K."/>
            <person name="Detter J.C."/>
            <person name="Glavina del Rio T."/>
            <person name="Hammon N."/>
            <person name="Israni S."/>
            <person name="Pitluck S."/>
            <person name="Goltsman E.G."/>
            <person name="Martinez M."/>
            <person name="Schmutz J."/>
            <person name="Larimer F."/>
            <person name="Land M."/>
            <person name="Hauser L."/>
            <person name="Kyrpides N."/>
            <person name="Kim E."/>
            <person name="Boone D.R."/>
            <person name="Brockman F."/>
            <person name="Culley D."/>
            <person name="Ferry J."/>
            <person name="Gunsalus R."/>
            <person name="McInerney M.J."/>
            <person name="Morrison M."/>
            <person name="Plugge C."/>
            <person name="Rohlin L."/>
            <person name="Scholten J."/>
            <person name="Sieber J."/>
            <person name="Stams A.J.M."/>
            <person name="Worm P."/>
            <person name="Henstra A.M."/>
            <person name="Richardson P."/>
        </authorList>
    </citation>
    <scope>NUCLEOTIDE SEQUENCE [LARGE SCALE GENOMIC DNA]</scope>
    <source>
        <strain evidence="2">DSM 10017 / MPOB</strain>
    </source>
</reference>
<evidence type="ECO:0000313" key="2">
    <source>
        <dbReference type="Proteomes" id="UP000001784"/>
    </source>
</evidence>
<dbReference type="RefSeq" id="WP_011696947.1">
    <property type="nucleotide sequence ID" value="NC_008554.1"/>
</dbReference>
<gene>
    <name evidence="1" type="ordered locus">Sfum_0071</name>
</gene>
<dbReference type="KEGG" id="sfu:Sfum_0071"/>
<accession>A0LEC2</accession>
<dbReference type="InParanoid" id="A0LEC2"/>
<dbReference type="HOGENOM" id="CLU_1926534_0_0_7"/>
<dbReference type="OrthoDB" id="5515471at2"/>